<sequence>MEISNYVELNSFLDSVSLIPMKPNGPHILPKYITQAVRIYKPKLDRNLIGVENKNRTIIYQWINLINGKMYIGSAWNGSRRLLSYWTPSVIKRNLPIYNSISYYTQNNFILLILEDLGKTGSVKKEYLLSREQIYLDLLFSKYKNLSLNNSPTAGSTLGLKQKAEFGIKRRGESNVRKTINIRIYSNAKTK</sequence>
<evidence type="ECO:0000313" key="2">
    <source>
        <dbReference type="EMBL" id="AZZ06706.1"/>
    </source>
</evidence>
<feature type="domain" description="GIY-YIG" evidence="1">
    <location>
        <begin position="56"/>
        <end position="150"/>
    </location>
</feature>
<dbReference type="InterPro" id="IPR035901">
    <property type="entry name" value="GIY-YIG_endonuc_sf"/>
</dbReference>
<dbReference type="RefSeq" id="YP_009558606.1">
    <property type="nucleotide sequence ID" value="NC_040967.1"/>
</dbReference>
<name>A0A3Q9U0A4_9FUNG</name>
<dbReference type="Gene3D" id="3.40.1440.10">
    <property type="entry name" value="GIY-YIG endonuclease"/>
    <property type="match status" value="1"/>
</dbReference>
<organism evidence="2">
    <name type="scientific">Capillidium heterosporum</name>
    <dbReference type="NCBI Taxonomy" id="1167838"/>
    <lineage>
        <taxon>Eukaryota</taxon>
        <taxon>Fungi</taxon>
        <taxon>Fungi incertae sedis</taxon>
        <taxon>Zoopagomycota</taxon>
        <taxon>Entomophthoromycotina</taxon>
        <taxon>Entomophthoromycetes</taxon>
        <taxon>Entomophthorales</taxon>
        <taxon>Ancylistaceae</taxon>
        <taxon>Capillidium</taxon>
    </lineage>
</organism>
<dbReference type="AlphaFoldDB" id="A0A3Q9U0A4"/>
<dbReference type="SUPFAM" id="SSF82771">
    <property type="entry name" value="GIY-YIG endonuclease"/>
    <property type="match status" value="1"/>
</dbReference>
<dbReference type="GeneID" id="39116694"/>
<geneLocation type="mitochondrion" evidence="2"/>
<dbReference type="EMBL" id="MK049352">
    <property type="protein sequence ID" value="AZZ06706.1"/>
    <property type="molecule type" value="Genomic_DNA"/>
</dbReference>
<gene>
    <name evidence="2" type="primary">orf191</name>
</gene>
<protein>
    <recommendedName>
        <fullName evidence="1">GIY-YIG domain-containing protein</fullName>
    </recommendedName>
</protein>
<proteinExistence type="predicted"/>
<reference evidence="2" key="1">
    <citation type="journal article" date="2018" name="Appl. Microbiol. Biotechnol.">
        <title>Mitochondrial genome of the entomophthoroid fungus Conidiobolus heterosporus provides insights into evolution of basal fungi.</title>
        <authorList>
            <person name="Nie Y."/>
            <person name="Wang L."/>
            <person name="Cai Y."/>
            <person name="Tao W."/>
            <person name="Zhang Y.J."/>
            <person name="Huang B."/>
        </authorList>
    </citation>
    <scope>NUCLEOTIDE SEQUENCE</scope>
    <source>
        <strain evidence="2">RCEF6331</strain>
    </source>
</reference>
<dbReference type="InterPro" id="IPR000305">
    <property type="entry name" value="GIY-YIG_endonuc"/>
</dbReference>
<dbReference type="CDD" id="cd10445">
    <property type="entry name" value="GIY-YIG_bI1_like"/>
    <property type="match status" value="1"/>
</dbReference>
<keyword evidence="2" id="KW-0496">Mitochondrion</keyword>
<evidence type="ECO:0000259" key="1">
    <source>
        <dbReference type="SMART" id="SM00465"/>
    </source>
</evidence>
<dbReference type="SMART" id="SM00465">
    <property type="entry name" value="GIYc"/>
    <property type="match status" value="1"/>
</dbReference>
<accession>A0A3Q9U0A4</accession>